<evidence type="ECO:0000313" key="8">
    <source>
        <dbReference type="EMBL" id="PWL55047.1"/>
    </source>
</evidence>
<gene>
    <name evidence="8" type="ORF">DBY38_02780</name>
</gene>
<sequence>MEFIKKLLFKLKVYLNEDKANKEIKKANILASNKFNLIVSIIILICGILFTNIFIYSIKFSINKLKNSEETFSFFKGLFFFSSDLLFIYLIVFIILVVIIIKLQFRLKTSFRSINEGQKGTSRFSTIKEIDEQYKAIPEVETDEEIKNDGYEGKGGVVISRLGKKVYIDDSDSNNLVIGTTRSGKGELFLFPTIDSYSRAKEKASLIINDPKGELLGASKETLEKRGYRIEVLNLINPEKSMSYNPLQLIINAYEKGELGEAQKLCKTLTYAMYYKPNVKDPFWQDSSMSLVNALILAVIDKVFNEIKNLDDEEKIKELKGKITLYAVSQMLSELGSAYDEAGNNELDKYFQSLDINNVAKIQYATSNFAKGTARGGIFSFAMNELQKFTMEKIAKLTSKNSIDLKDVGFINKEDNRPVALFIILPDYDKSDYIVSSMFIRQLYYVLAKTAEEGNGKCDRDVIYLIDEAGNIPPIEELDTILTVCLGRRIFFTLVIQALSQIEGKYGKDASKTIIGNCGNKIYILTTEKETAVEISDLLGDKTITNVSRSGEFLDTTKHITENVDGRKLRNYNELMLFEEGETVVIRTLKRRDKKGNLIVPYPIHNYGETRMKYRYEYLGDWFDNSKRVKDIEVKCIHNEVKLEDLVLFKLDNQILNNDVDLTNEGEYKVKIKDLKSKEGFKIFDVIVKAEGSEGEKKKSKTKEFKINELLTPLEWKDLKRILDFTYSLEEKEGIEYSSDFKTLENLYNKNPKEDLKEFILIGIKRLKEM</sequence>
<evidence type="ECO:0000256" key="6">
    <source>
        <dbReference type="ARBA" id="ARBA00023136"/>
    </source>
</evidence>
<dbReference type="InterPro" id="IPR051539">
    <property type="entry name" value="T4SS-coupling_protein"/>
</dbReference>
<keyword evidence="5 7" id="KW-1133">Transmembrane helix</keyword>
<dbReference type="Proteomes" id="UP000246114">
    <property type="component" value="Unassembled WGS sequence"/>
</dbReference>
<comment type="caution">
    <text evidence="8">The sequence shown here is derived from an EMBL/GenBank/DDBJ whole genome shotgun (WGS) entry which is preliminary data.</text>
</comment>
<protein>
    <submittedName>
        <fullName evidence="8">Type VI secretion protein</fullName>
    </submittedName>
</protein>
<evidence type="ECO:0000256" key="3">
    <source>
        <dbReference type="ARBA" id="ARBA00022475"/>
    </source>
</evidence>
<reference evidence="8 9" key="1">
    <citation type="submission" date="2018-03" db="EMBL/GenBank/DDBJ databases">
        <title>The uncultured portion of the human microbiome is neutrally assembled.</title>
        <authorList>
            <person name="Jeraldo P."/>
            <person name="Boardman L."/>
            <person name="White B.A."/>
            <person name="Nelson H."/>
            <person name="Goldenfeld N."/>
            <person name="Chia N."/>
        </authorList>
    </citation>
    <scope>NUCLEOTIDE SEQUENCE [LARGE SCALE GENOMIC DNA]</scope>
    <source>
        <strain evidence="8">CIM:MAG 903</strain>
    </source>
</reference>
<dbReference type="PANTHER" id="PTHR37937:SF1">
    <property type="entry name" value="CONJUGATIVE TRANSFER: DNA TRANSPORT"/>
    <property type="match status" value="1"/>
</dbReference>
<dbReference type="InterPro" id="IPR003688">
    <property type="entry name" value="TraG/VirD4"/>
</dbReference>
<accession>A0A316M952</accession>
<evidence type="ECO:0000256" key="1">
    <source>
        <dbReference type="ARBA" id="ARBA00004651"/>
    </source>
</evidence>
<evidence type="ECO:0000256" key="5">
    <source>
        <dbReference type="ARBA" id="ARBA00022989"/>
    </source>
</evidence>
<keyword evidence="6 7" id="KW-0472">Membrane</keyword>
<feature type="transmembrane region" description="Helical" evidence="7">
    <location>
        <begin position="35"/>
        <end position="58"/>
    </location>
</feature>
<name>A0A316M952_9CLOT</name>
<keyword evidence="3" id="KW-1003">Cell membrane</keyword>
<comment type="subcellular location">
    <subcellularLocation>
        <location evidence="1">Cell membrane</location>
        <topology evidence="1">Multi-pass membrane protein</topology>
    </subcellularLocation>
</comment>
<dbReference type="NCBIfam" id="NF045973">
    <property type="entry name" value="conju_CD1115"/>
    <property type="match status" value="1"/>
</dbReference>
<organism evidence="8 9">
    <name type="scientific">Clostridium cadaveris</name>
    <dbReference type="NCBI Taxonomy" id="1529"/>
    <lineage>
        <taxon>Bacteria</taxon>
        <taxon>Bacillati</taxon>
        <taxon>Bacillota</taxon>
        <taxon>Clostridia</taxon>
        <taxon>Eubacteriales</taxon>
        <taxon>Clostridiaceae</taxon>
        <taxon>Clostridium</taxon>
    </lineage>
</organism>
<dbReference type="Pfam" id="PF02534">
    <property type="entry name" value="T4SS-DNA_transf"/>
    <property type="match status" value="1"/>
</dbReference>
<dbReference type="InterPro" id="IPR027417">
    <property type="entry name" value="P-loop_NTPase"/>
</dbReference>
<dbReference type="AlphaFoldDB" id="A0A316M952"/>
<proteinExistence type="inferred from homology"/>
<evidence type="ECO:0000256" key="7">
    <source>
        <dbReference type="SAM" id="Phobius"/>
    </source>
</evidence>
<dbReference type="RefSeq" id="WP_412894185.1">
    <property type="nucleotide sequence ID" value="NZ_JBKTEK010000002.1"/>
</dbReference>
<dbReference type="Gene3D" id="3.40.50.300">
    <property type="entry name" value="P-loop containing nucleotide triphosphate hydrolases"/>
    <property type="match status" value="1"/>
</dbReference>
<dbReference type="SUPFAM" id="SSF52540">
    <property type="entry name" value="P-loop containing nucleoside triphosphate hydrolases"/>
    <property type="match status" value="1"/>
</dbReference>
<evidence type="ECO:0000256" key="4">
    <source>
        <dbReference type="ARBA" id="ARBA00022692"/>
    </source>
</evidence>
<dbReference type="GO" id="GO:0005886">
    <property type="term" value="C:plasma membrane"/>
    <property type="evidence" value="ECO:0007669"/>
    <property type="project" value="UniProtKB-SubCell"/>
</dbReference>
<feature type="transmembrane region" description="Helical" evidence="7">
    <location>
        <begin position="78"/>
        <end position="101"/>
    </location>
</feature>
<dbReference type="EMBL" id="QAMZ01000014">
    <property type="protein sequence ID" value="PWL55047.1"/>
    <property type="molecule type" value="Genomic_DNA"/>
</dbReference>
<dbReference type="PANTHER" id="PTHR37937">
    <property type="entry name" value="CONJUGATIVE TRANSFER: DNA TRANSPORT"/>
    <property type="match status" value="1"/>
</dbReference>
<dbReference type="CDD" id="cd01127">
    <property type="entry name" value="TrwB_TraG_TraD_VirD4"/>
    <property type="match status" value="1"/>
</dbReference>
<evidence type="ECO:0000256" key="2">
    <source>
        <dbReference type="ARBA" id="ARBA00008806"/>
    </source>
</evidence>
<comment type="similarity">
    <text evidence="2">Belongs to the VirD4/TraG family.</text>
</comment>
<keyword evidence="4 7" id="KW-0812">Transmembrane</keyword>
<evidence type="ECO:0000313" key="9">
    <source>
        <dbReference type="Proteomes" id="UP000246114"/>
    </source>
</evidence>